<feature type="non-terminal residue" evidence="1">
    <location>
        <position position="1"/>
    </location>
</feature>
<reference evidence="1" key="1">
    <citation type="submission" date="2021-02" db="EMBL/GenBank/DDBJ databases">
        <authorList>
            <person name="Nowell W R."/>
        </authorList>
    </citation>
    <scope>NUCLEOTIDE SEQUENCE</scope>
</reference>
<gene>
    <name evidence="1" type="ORF">GIL414_LOCUS56554</name>
</gene>
<dbReference type="Proteomes" id="UP000681720">
    <property type="component" value="Unassembled WGS sequence"/>
</dbReference>
<dbReference type="AlphaFoldDB" id="A0A8S3DNI1"/>
<accession>A0A8S3DNI1</accession>
<feature type="non-terminal residue" evidence="1">
    <location>
        <position position="46"/>
    </location>
</feature>
<evidence type="ECO:0000313" key="2">
    <source>
        <dbReference type="Proteomes" id="UP000681720"/>
    </source>
</evidence>
<proteinExistence type="predicted"/>
<name>A0A8S3DNI1_9BILA</name>
<sequence length="46" mass="5268">MTQNKDDNLQQQRKMSDDSIDGNSLLILLRDAIVQHSPLKYVKAIL</sequence>
<dbReference type="EMBL" id="CAJOBJ010203391">
    <property type="protein sequence ID" value="CAF4989764.1"/>
    <property type="molecule type" value="Genomic_DNA"/>
</dbReference>
<organism evidence="1 2">
    <name type="scientific">Rotaria magnacalcarata</name>
    <dbReference type="NCBI Taxonomy" id="392030"/>
    <lineage>
        <taxon>Eukaryota</taxon>
        <taxon>Metazoa</taxon>
        <taxon>Spiralia</taxon>
        <taxon>Gnathifera</taxon>
        <taxon>Rotifera</taxon>
        <taxon>Eurotatoria</taxon>
        <taxon>Bdelloidea</taxon>
        <taxon>Philodinida</taxon>
        <taxon>Philodinidae</taxon>
        <taxon>Rotaria</taxon>
    </lineage>
</organism>
<protein>
    <submittedName>
        <fullName evidence="1">Uncharacterized protein</fullName>
    </submittedName>
</protein>
<comment type="caution">
    <text evidence="1">The sequence shown here is derived from an EMBL/GenBank/DDBJ whole genome shotgun (WGS) entry which is preliminary data.</text>
</comment>
<evidence type="ECO:0000313" key="1">
    <source>
        <dbReference type="EMBL" id="CAF4989764.1"/>
    </source>
</evidence>